<evidence type="ECO:0000256" key="1">
    <source>
        <dbReference type="ARBA" id="ARBA00001971"/>
    </source>
</evidence>
<dbReference type="GO" id="GO:0020037">
    <property type="term" value="F:heme binding"/>
    <property type="evidence" value="ECO:0007669"/>
    <property type="project" value="InterPro"/>
</dbReference>
<dbReference type="Gene3D" id="1.10.630.10">
    <property type="entry name" value="Cytochrome P450"/>
    <property type="match status" value="1"/>
</dbReference>
<keyword evidence="11" id="KW-1185">Reference proteome</keyword>
<evidence type="ECO:0000313" key="11">
    <source>
        <dbReference type="Proteomes" id="UP000325780"/>
    </source>
</evidence>
<keyword evidence="4 8" id="KW-0479">Metal-binding</keyword>
<evidence type="ECO:0000256" key="4">
    <source>
        <dbReference type="ARBA" id="ARBA00022723"/>
    </source>
</evidence>
<keyword evidence="3 8" id="KW-0349">Heme</keyword>
<dbReference type="GO" id="GO:0005506">
    <property type="term" value="F:iron ion binding"/>
    <property type="evidence" value="ECO:0007669"/>
    <property type="project" value="InterPro"/>
</dbReference>
<evidence type="ECO:0000256" key="8">
    <source>
        <dbReference type="PIRSR" id="PIRSR602401-1"/>
    </source>
</evidence>
<feature type="binding site" description="axial binding residue" evidence="8">
    <location>
        <position position="440"/>
    </location>
    <ligand>
        <name>heme</name>
        <dbReference type="ChEBI" id="CHEBI:30413"/>
    </ligand>
    <ligandPart>
        <name>Fe</name>
        <dbReference type="ChEBI" id="CHEBI:18248"/>
    </ligandPart>
</feature>
<sequence length="508" mass="57865">MPQAESARSNPMCCQLLLTQDTANVIIHKSCLLVVYRLFFHPLSHYPGPKLAAITNWYPAFLAWRGDLHLKNLEWHEKYGDIVRSAPNTLYFNDSHAMVSDIYSTRANVCKVDAWAIYSASRRSPNTLSVVDKDIHAFKRRTLATAFSDRARLLSEDMDKKAGNWSPGINMVAINNWLIFDLIGDIIYGRSFQMLDSPSKRWIPPIYIKMSRRGMTPKIYKCKLDQIFLAPMYKDIWSAGTWVRERVKDRMDMGESVEEKDLFSIMAEAKDKKRNREYSLKDIWTESMLLLAAGTDTTSTTMSALFFYLCHDLDALSRVTGEVRAIFDNEDEICAGPKLNACQFLQACVNEAMRLVPGVPNASPRRVLAGGQFVDGKHIPEGTTVASSLYVLFRKAEYFKNPDDFWPQRWIVAPETGVIEESVNLAKKVFCPFSIGPRSCIGWKLAWIELNWALARTVFLYDMRLAPGAQCCLDNKVGKKCHFNFKSFSIATPVSELVVQFRKRKPLA</sequence>
<dbReference type="PROSITE" id="PS00086">
    <property type="entry name" value="CYTOCHROME_P450"/>
    <property type="match status" value="1"/>
</dbReference>
<reference evidence="10 11" key="1">
    <citation type="submission" date="2019-04" db="EMBL/GenBank/DDBJ databases">
        <title>Friends and foes A comparative genomics study of 23 Aspergillus species from section Flavi.</title>
        <authorList>
            <consortium name="DOE Joint Genome Institute"/>
            <person name="Kjaerbolling I."/>
            <person name="Vesth T."/>
            <person name="Frisvad J.C."/>
            <person name="Nybo J.L."/>
            <person name="Theobald S."/>
            <person name="Kildgaard S."/>
            <person name="Isbrandt T."/>
            <person name="Kuo A."/>
            <person name="Sato A."/>
            <person name="Lyhne E.K."/>
            <person name="Kogle M.E."/>
            <person name="Wiebenga A."/>
            <person name="Kun R.S."/>
            <person name="Lubbers R.J."/>
            <person name="Makela M.R."/>
            <person name="Barry K."/>
            <person name="Chovatia M."/>
            <person name="Clum A."/>
            <person name="Daum C."/>
            <person name="Haridas S."/>
            <person name="He G."/>
            <person name="LaButti K."/>
            <person name="Lipzen A."/>
            <person name="Mondo S."/>
            <person name="Riley R."/>
            <person name="Salamov A."/>
            <person name="Simmons B.A."/>
            <person name="Magnuson J.K."/>
            <person name="Henrissat B."/>
            <person name="Mortensen U.H."/>
            <person name="Larsen T.O."/>
            <person name="Devries R.P."/>
            <person name="Grigoriev I.V."/>
            <person name="Machida M."/>
            <person name="Baker S.E."/>
            <person name="Andersen M.R."/>
        </authorList>
    </citation>
    <scope>NUCLEOTIDE SEQUENCE [LARGE SCALE GENOMIC DNA]</scope>
    <source>
        <strain evidence="10 11">IBT 18842</strain>
    </source>
</reference>
<dbReference type="OrthoDB" id="1470350at2759"/>
<dbReference type="InterPro" id="IPR002401">
    <property type="entry name" value="Cyt_P450_E_grp-I"/>
</dbReference>
<dbReference type="InterPro" id="IPR001128">
    <property type="entry name" value="Cyt_P450"/>
</dbReference>
<dbReference type="GO" id="GO:0004497">
    <property type="term" value="F:monooxygenase activity"/>
    <property type="evidence" value="ECO:0007669"/>
    <property type="project" value="UniProtKB-KW"/>
</dbReference>
<dbReference type="SUPFAM" id="SSF48264">
    <property type="entry name" value="Cytochrome P450"/>
    <property type="match status" value="1"/>
</dbReference>
<dbReference type="AlphaFoldDB" id="A0A5N6U9R4"/>
<evidence type="ECO:0000256" key="2">
    <source>
        <dbReference type="ARBA" id="ARBA00010617"/>
    </source>
</evidence>
<dbReference type="EMBL" id="ML742023">
    <property type="protein sequence ID" value="KAE8155337.1"/>
    <property type="molecule type" value="Genomic_DNA"/>
</dbReference>
<organism evidence="10 11">
    <name type="scientific">Aspergillus avenaceus</name>
    <dbReference type="NCBI Taxonomy" id="36643"/>
    <lineage>
        <taxon>Eukaryota</taxon>
        <taxon>Fungi</taxon>
        <taxon>Dikarya</taxon>
        <taxon>Ascomycota</taxon>
        <taxon>Pezizomycotina</taxon>
        <taxon>Eurotiomycetes</taxon>
        <taxon>Eurotiomycetidae</taxon>
        <taxon>Eurotiales</taxon>
        <taxon>Aspergillaceae</taxon>
        <taxon>Aspergillus</taxon>
        <taxon>Aspergillus subgen. Circumdati</taxon>
    </lineage>
</organism>
<dbReference type="Pfam" id="PF00067">
    <property type="entry name" value="p450"/>
    <property type="match status" value="1"/>
</dbReference>
<dbReference type="InterPro" id="IPR036396">
    <property type="entry name" value="Cyt_P450_sf"/>
</dbReference>
<dbReference type="PANTHER" id="PTHR24305:SF237">
    <property type="entry name" value="CYTOCHROME P450 MONOOXYGENASE ATNE-RELATED"/>
    <property type="match status" value="1"/>
</dbReference>
<name>A0A5N6U9R4_ASPAV</name>
<evidence type="ECO:0000256" key="6">
    <source>
        <dbReference type="ARBA" id="ARBA00023004"/>
    </source>
</evidence>
<accession>A0A5N6U9R4</accession>
<evidence type="ECO:0000256" key="5">
    <source>
        <dbReference type="ARBA" id="ARBA00023002"/>
    </source>
</evidence>
<evidence type="ECO:0000256" key="3">
    <source>
        <dbReference type="ARBA" id="ARBA00022617"/>
    </source>
</evidence>
<keyword evidence="7 9" id="KW-0503">Monooxygenase</keyword>
<dbReference type="CDD" id="cd11061">
    <property type="entry name" value="CYP67-like"/>
    <property type="match status" value="1"/>
</dbReference>
<dbReference type="PANTHER" id="PTHR24305">
    <property type="entry name" value="CYTOCHROME P450"/>
    <property type="match status" value="1"/>
</dbReference>
<keyword evidence="5 9" id="KW-0560">Oxidoreductase</keyword>
<evidence type="ECO:0000256" key="7">
    <source>
        <dbReference type="ARBA" id="ARBA00023033"/>
    </source>
</evidence>
<proteinExistence type="inferred from homology"/>
<dbReference type="InterPro" id="IPR017972">
    <property type="entry name" value="Cyt_P450_CS"/>
</dbReference>
<evidence type="ECO:0000313" key="10">
    <source>
        <dbReference type="EMBL" id="KAE8155337.1"/>
    </source>
</evidence>
<protein>
    <submittedName>
        <fullName evidence="10">Cytochrome P450 monooxygenase</fullName>
    </submittedName>
</protein>
<dbReference type="InterPro" id="IPR050121">
    <property type="entry name" value="Cytochrome_P450_monoxygenase"/>
</dbReference>
<dbReference type="Proteomes" id="UP000325780">
    <property type="component" value="Unassembled WGS sequence"/>
</dbReference>
<dbReference type="PRINTS" id="PR00385">
    <property type="entry name" value="P450"/>
</dbReference>
<evidence type="ECO:0000256" key="9">
    <source>
        <dbReference type="RuleBase" id="RU000461"/>
    </source>
</evidence>
<dbReference type="PRINTS" id="PR00463">
    <property type="entry name" value="EP450I"/>
</dbReference>
<keyword evidence="6 8" id="KW-0408">Iron</keyword>
<gene>
    <name evidence="10" type="ORF">BDV25DRAFT_167736</name>
</gene>
<comment type="cofactor">
    <cofactor evidence="1 8">
        <name>heme</name>
        <dbReference type="ChEBI" id="CHEBI:30413"/>
    </cofactor>
</comment>
<dbReference type="GO" id="GO:0016705">
    <property type="term" value="F:oxidoreductase activity, acting on paired donors, with incorporation or reduction of molecular oxygen"/>
    <property type="evidence" value="ECO:0007669"/>
    <property type="project" value="InterPro"/>
</dbReference>
<comment type="similarity">
    <text evidence="2 9">Belongs to the cytochrome P450 family.</text>
</comment>